<proteinExistence type="predicted"/>
<comment type="caution">
    <text evidence="4">The sequence shown here is derived from an EMBL/GenBank/DDBJ whole genome shotgun (WGS) entry which is preliminary data.</text>
</comment>
<dbReference type="InterPro" id="IPR000683">
    <property type="entry name" value="Gfo/Idh/MocA-like_OxRdtase_N"/>
</dbReference>
<sequence>MARKLGVGVIGCGNISKTYFQHAPQFRGIEMRACADINMDAARSRAKEFKLRAETVEGLLASADIDIIVNLTIPAVHYEVSKLAIEAGKHVYSEKPFVLAIKDGLDLKRRADRKGVRIGSAPDTFLGGSHQLARHLIDSGKLGKITSGTCHVMSHGMEQWHPNPDFFFQPGGGPILDLGPYYIANLVQLIGPVKRVAALASIPAKERTISSKPRAGERIPVTTPTTILALMEFDAGAVFTFNASWDVWHSGHAPMELYGEAGTIHMPDPNFFGGDLRYTRGEKPVKTLPRWDHPFSIANEKHPEGMMANYRTAGLADMALAILQGRPHRCSLELANHVIDVMTGILKSGETRKFVDMQTTCERPERLGPAAARGLLASAK</sequence>
<evidence type="ECO:0000313" key="5">
    <source>
        <dbReference type="Proteomes" id="UP000536262"/>
    </source>
</evidence>
<evidence type="ECO:0000259" key="2">
    <source>
        <dbReference type="Pfam" id="PF01408"/>
    </source>
</evidence>
<dbReference type="AlphaFoldDB" id="A0A7X0F647"/>
<dbReference type="PANTHER" id="PTHR43818:SF11">
    <property type="entry name" value="BCDNA.GH03377"/>
    <property type="match status" value="1"/>
</dbReference>
<name>A0A7X0F647_9HYPH</name>
<dbReference type="GO" id="GO:0016491">
    <property type="term" value="F:oxidoreductase activity"/>
    <property type="evidence" value="ECO:0007669"/>
    <property type="project" value="UniProtKB-KW"/>
</dbReference>
<feature type="domain" description="GFO/IDH/MocA-like oxidoreductase" evidence="3">
    <location>
        <begin position="130"/>
        <end position="264"/>
    </location>
</feature>
<dbReference type="SUPFAM" id="SSF55347">
    <property type="entry name" value="Glyceraldehyde-3-phosphate dehydrogenase-like, C-terminal domain"/>
    <property type="match status" value="1"/>
</dbReference>
<dbReference type="Proteomes" id="UP000536262">
    <property type="component" value="Unassembled WGS sequence"/>
</dbReference>
<evidence type="ECO:0000313" key="4">
    <source>
        <dbReference type="EMBL" id="MBB6353841.1"/>
    </source>
</evidence>
<gene>
    <name evidence="4" type="ORF">GGR00_001615</name>
</gene>
<dbReference type="InterPro" id="IPR036291">
    <property type="entry name" value="NAD(P)-bd_dom_sf"/>
</dbReference>
<evidence type="ECO:0000256" key="1">
    <source>
        <dbReference type="ARBA" id="ARBA00023002"/>
    </source>
</evidence>
<keyword evidence="1" id="KW-0560">Oxidoreductase</keyword>
<keyword evidence="5" id="KW-1185">Reference proteome</keyword>
<dbReference type="Gene3D" id="3.40.50.720">
    <property type="entry name" value="NAD(P)-binding Rossmann-like Domain"/>
    <property type="match status" value="1"/>
</dbReference>
<dbReference type="Pfam" id="PF22725">
    <property type="entry name" value="GFO_IDH_MocA_C3"/>
    <property type="match status" value="1"/>
</dbReference>
<dbReference type="PANTHER" id="PTHR43818">
    <property type="entry name" value="BCDNA.GH03377"/>
    <property type="match status" value="1"/>
</dbReference>
<feature type="domain" description="Gfo/Idh/MocA-like oxidoreductase N-terminal" evidence="2">
    <location>
        <begin position="6"/>
        <end position="118"/>
    </location>
</feature>
<dbReference type="SUPFAM" id="SSF51735">
    <property type="entry name" value="NAD(P)-binding Rossmann-fold domains"/>
    <property type="match status" value="1"/>
</dbReference>
<dbReference type="InterPro" id="IPR050463">
    <property type="entry name" value="Gfo/Idh/MocA_oxidrdct_glycsds"/>
</dbReference>
<accession>A0A7X0F647</accession>
<dbReference type="RefSeq" id="WP_184699069.1">
    <property type="nucleotide sequence ID" value="NZ_BAABEG010000001.1"/>
</dbReference>
<evidence type="ECO:0000259" key="3">
    <source>
        <dbReference type="Pfam" id="PF22725"/>
    </source>
</evidence>
<dbReference type="InterPro" id="IPR055170">
    <property type="entry name" value="GFO_IDH_MocA-like_dom"/>
</dbReference>
<dbReference type="EMBL" id="JACHOU010000003">
    <property type="protein sequence ID" value="MBB6353841.1"/>
    <property type="molecule type" value="Genomic_DNA"/>
</dbReference>
<dbReference type="Gene3D" id="3.30.360.10">
    <property type="entry name" value="Dihydrodipicolinate Reductase, domain 2"/>
    <property type="match status" value="1"/>
</dbReference>
<organism evidence="4 5">
    <name type="scientific">Aminobacter aganoensis</name>
    <dbReference type="NCBI Taxonomy" id="83264"/>
    <lineage>
        <taxon>Bacteria</taxon>
        <taxon>Pseudomonadati</taxon>
        <taxon>Pseudomonadota</taxon>
        <taxon>Alphaproteobacteria</taxon>
        <taxon>Hyphomicrobiales</taxon>
        <taxon>Phyllobacteriaceae</taxon>
        <taxon>Aminobacter</taxon>
    </lineage>
</organism>
<dbReference type="GO" id="GO:0000166">
    <property type="term" value="F:nucleotide binding"/>
    <property type="evidence" value="ECO:0007669"/>
    <property type="project" value="InterPro"/>
</dbReference>
<protein>
    <submittedName>
        <fullName evidence="4">Putative dehydrogenase</fullName>
    </submittedName>
</protein>
<reference evidence="4 5" key="1">
    <citation type="submission" date="2020-08" db="EMBL/GenBank/DDBJ databases">
        <title>Genomic Encyclopedia of Type Strains, Phase IV (KMG-IV): sequencing the most valuable type-strain genomes for metagenomic binning, comparative biology and taxonomic classification.</title>
        <authorList>
            <person name="Goeker M."/>
        </authorList>
    </citation>
    <scope>NUCLEOTIDE SEQUENCE [LARGE SCALE GENOMIC DNA]</scope>
    <source>
        <strain evidence="4 5">DSM 7051</strain>
    </source>
</reference>
<dbReference type="Pfam" id="PF01408">
    <property type="entry name" value="GFO_IDH_MocA"/>
    <property type="match status" value="1"/>
</dbReference>